<comment type="similarity">
    <text evidence="1">Belongs to the prefoldin subunit beta family.</text>
</comment>
<dbReference type="PANTHER" id="PTHR21431:SF0">
    <property type="entry name" value="PREFOLDIN SUBUNIT 6"/>
    <property type="match status" value="1"/>
</dbReference>
<dbReference type="GO" id="GO:0051087">
    <property type="term" value="F:protein-folding chaperone binding"/>
    <property type="evidence" value="ECO:0007669"/>
    <property type="project" value="TreeGrafter"/>
</dbReference>
<keyword evidence="3" id="KW-0175">Coiled coil</keyword>
<dbReference type="Pfam" id="PF01920">
    <property type="entry name" value="Prefoldin_2"/>
    <property type="match status" value="1"/>
</dbReference>
<keyword evidence="2" id="KW-0143">Chaperone</keyword>
<feature type="coiled-coil region" evidence="3">
    <location>
        <begin position="87"/>
        <end position="114"/>
    </location>
</feature>
<proteinExistence type="inferred from homology"/>
<reference evidence="4" key="1">
    <citation type="submission" date="2021-02" db="EMBL/GenBank/DDBJ databases">
        <authorList>
            <person name="Dougan E. K."/>
            <person name="Rhodes N."/>
            <person name="Thang M."/>
            <person name="Chan C."/>
        </authorList>
    </citation>
    <scope>NUCLEOTIDE SEQUENCE</scope>
</reference>
<evidence type="ECO:0000256" key="3">
    <source>
        <dbReference type="SAM" id="Coils"/>
    </source>
</evidence>
<dbReference type="PANTHER" id="PTHR21431">
    <property type="entry name" value="PREFOLDIN SUBUNIT 6"/>
    <property type="match status" value="1"/>
</dbReference>
<dbReference type="Proteomes" id="UP000601435">
    <property type="component" value="Unassembled WGS sequence"/>
</dbReference>
<dbReference type="FunFam" id="1.10.287.370:FF:000003">
    <property type="entry name" value="Prefoldin subunit 6"/>
    <property type="match status" value="1"/>
</dbReference>
<name>A0A812SSG4_9DINO</name>
<comment type="caution">
    <text evidence="4">The sequence shown here is derived from an EMBL/GenBank/DDBJ whole genome shotgun (WGS) entry which is preliminary data.</text>
</comment>
<evidence type="ECO:0000256" key="1">
    <source>
        <dbReference type="ARBA" id="ARBA00008045"/>
    </source>
</evidence>
<dbReference type="OrthoDB" id="248120at2759"/>
<dbReference type="GO" id="GO:0006457">
    <property type="term" value="P:protein folding"/>
    <property type="evidence" value="ECO:0007669"/>
    <property type="project" value="InterPro"/>
</dbReference>
<protein>
    <submittedName>
        <fullName evidence="4">PFDN6 protein</fullName>
    </submittedName>
</protein>
<sequence>MAPASEQEMQKELDKFKGMQEGLQKDYEARMGLIAQQQETELVKQEFDSIEEDAVVYKLVGPVMVKQNVDDAKANVAKRLEYISGELDRSNKIIAEKEKELGDKQKQMIKMQQEMQPSA</sequence>
<accession>A0A812SSG4</accession>
<evidence type="ECO:0000256" key="2">
    <source>
        <dbReference type="ARBA" id="ARBA00023186"/>
    </source>
</evidence>
<evidence type="ECO:0000313" key="4">
    <source>
        <dbReference type="EMBL" id="CAE7493232.1"/>
    </source>
</evidence>
<dbReference type="GO" id="GO:0016272">
    <property type="term" value="C:prefoldin complex"/>
    <property type="evidence" value="ECO:0007669"/>
    <property type="project" value="InterPro"/>
</dbReference>
<dbReference type="SUPFAM" id="SSF46579">
    <property type="entry name" value="Prefoldin"/>
    <property type="match status" value="1"/>
</dbReference>
<gene>
    <name evidence="4" type="primary">PFDN6</name>
    <name evidence="4" type="ORF">SNEC2469_LOCUS14023</name>
</gene>
<dbReference type="Gene3D" id="1.10.287.370">
    <property type="match status" value="1"/>
</dbReference>
<keyword evidence="5" id="KW-1185">Reference proteome</keyword>
<dbReference type="GO" id="GO:0051082">
    <property type="term" value="F:unfolded protein binding"/>
    <property type="evidence" value="ECO:0007669"/>
    <property type="project" value="InterPro"/>
</dbReference>
<evidence type="ECO:0000313" key="5">
    <source>
        <dbReference type="Proteomes" id="UP000601435"/>
    </source>
</evidence>
<organism evidence="4 5">
    <name type="scientific">Symbiodinium necroappetens</name>
    <dbReference type="NCBI Taxonomy" id="1628268"/>
    <lineage>
        <taxon>Eukaryota</taxon>
        <taxon>Sar</taxon>
        <taxon>Alveolata</taxon>
        <taxon>Dinophyceae</taxon>
        <taxon>Suessiales</taxon>
        <taxon>Symbiodiniaceae</taxon>
        <taxon>Symbiodinium</taxon>
    </lineage>
</organism>
<dbReference type="InterPro" id="IPR002777">
    <property type="entry name" value="PFD_beta-like"/>
</dbReference>
<dbReference type="EMBL" id="CAJNJA010022442">
    <property type="protein sequence ID" value="CAE7493232.1"/>
    <property type="molecule type" value="Genomic_DNA"/>
</dbReference>
<dbReference type="CDD" id="cd23161">
    <property type="entry name" value="Prefoldin_6"/>
    <property type="match status" value="1"/>
</dbReference>
<dbReference type="InterPro" id="IPR009053">
    <property type="entry name" value="Prefoldin"/>
</dbReference>
<dbReference type="AlphaFoldDB" id="A0A812SSG4"/>
<dbReference type="GO" id="GO:0051131">
    <property type="term" value="P:chaperone-mediated protein complex assembly"/>
    <property type="evidence" value="ECO:0007669"/>
    <property type="project" value="TreeGrafter"/>
</dbReference>
<dbReference type="GO" id="GO:0005737">
    <property type="term" value="C:cytoplasm"/>
    <property type="evidence" value="ECO:0007669"/>
    <property type="project" value="TreeGrafter"/>
</dbReference>